<dbReference type="InterPro" id="IPR011059">
    <property type="entry name" value="Metal-dep_hydrolase_composite"/>
</dbReference>
<feature type="signal peptide" evidence="1">
    <location>
        <begin position="1"/>
        <end position="21"/>
    </location>
</feature>
<proteinExistence type="predicted"/>
<dbReference type="KEGG" id="aep:AMC99_02436"/>
<dbReference type="STRING" id="361183.AMC99_02436"/>
<dbReference type="InterPro" id="IPR032466">
    <property type="entry name" value="Metal_Hydrolase"/>
</dbReference>
<dbReference type="AlphaFoldDB" id="A0A0M4M9X9"/>
<dbReference type="Gene3D" id="3.20.20.140">
    <property type="entry name" value="Metal-dependent hydrolases"/>
    <property type="match status" value="1"/>
</dbReference>
<dbReference type="InterPro" id="IPR013108">
    <property type="entry name" value="Amidohydro_3"/>
</dbReference>
<dbReference type="SUPFAM" id="SSF51556">
    <property type="entry name" value="Metallo-dependent hydrolases"/>
    <property type="match status" value="1"/>
</dbReference>
<dbReference type="Pfam" id="PF07969">
    <property type="entry name" value="Amidohydro_3"/>
    <property type="match status" value="1"/>
</dbReference>
<dbReference type="InterPro" id="IPR051781">
    <property type="entry name" value="Metallo-dep_Hydrolase"/>
</dbReference>
<keyword evidence="1" id="KW-0732">Signal</keyword>
<dbReference type="EMBL" id="CP012669">
    <property type="protein sequence ID" value="ALE17710.1"/>
    <property type="molecule type" value="Genomic_DNA"/>
</dbReference>
<dbReference type="PANTHER" id="PTHR43135">
    <property type="entry name" value="ALPHA-D-RIBOSE 1-METHYLPHOSPHONATE 5-TRIPHOSPHATE DIPHOSPHATASE"/>
    <property type="match status" value="1"/>
</dbReference>
<dbReference type="GO" id="GO:0016810">
    <property type="term" value="F:hydrolase activity, acting on carbon-nitrogen (but not peptide) bonds"/>
    <property type="evidence" value="ECO:0007669"/>
    <property type="project" value="InterPro"/>
</dbReference>
<name>A0A0M4M9X9_9SPHN</name>
<dbReference type="OrthoDB" id="9802793at2"/>
<evidence type="ECO:0000313" key="4">
    <source>
        <dbReference type="Proteomes" id="UP000057938"/>
    </source>
</evidence>
<dbReference type="SUPFAM" id="SSF51338">
    <property type="entry name" value="Composite domain of metallo-dependent hydrolases"/>
    <property type="match status" value="1"/>
</dbReference>
<sequence length="429" mass="44236">MKRLLTLAASALALAATPLAAQDVAISGVTVAKGDGSEPIANGAVVIRSGKVVYAGPADQMPAVPMQLVQAPPDTWVTPGLVAAVTSLGLWDVGAVTESNDTSAGKSPFNAALDVTPAINPSSQHIAISRAGGITRALVQGGSAGAIFAGQGAIIDLGADTDAVRVPRAFQKVVLGEAGAQISGGSRTATHVALRNAMIEAQAYANGRWDGADALLTRADAEALGKVISGRQKLLVAADRASDIREVIALKREFPKLDIVLLGANEGWLVAREIAASGIPVIANALVDLPSSFDQLAATQSNIGRMAAAGVKLAINADAMEQPRYLAQFAGNLVGLQKIPGAAGLSWGEALAAITSKPAEIIGLNDAGVLRPGAVGDLVIWDGDPLEVSSAPVQVYIDGVRQPLDNHQTRLRERYRDLDESDLPKAYDW</sequence>
<accession>A0A0M4M9X9</accession>
<reference evidence="3 4" key="1">
    <citation type="submission" date="2015-09" db="EMBL/GenBank/DDBJ databases">
        <title>Complete genome sequence of a benzo[a]pyrene-degrading bacterium Altererythrobacter epoxidivorans CGMCC 1.7731T.</title>
        <authorList>
            <person name="Li Z."/>
            <person name="Cheng H."/>
            <person name="Huo Y."/>
            <person name="Xu X."/>
        </authorList>
    </citation>
    <scope>NUCLEOTIDE SEQUENCE [LARGE SCALE GENOMIC DNA]</scope>
    <source>
        <strain evidence="3 4">CGMCC 1.7731</strain>
    </source>
</reference>
<protein>
    <recommendedName>
        <fullName evidence="2">Amidohydrolase 3 domain-containing protein</fullName>
    </recommendedName>
</protein>
<keyword evidence="4" id="KW-1185">Reference proteome</keyword>
<evidence type="ECO:0000256" key="1">
    <source>
        <dbReference type="SAM" id="SignalP"/>
    </source>
</evidence>
<evidence type="ECO:0000313" key="3">
    <source>
        <dbReference type="EMBL" id="ALE17710.1"/>
    </source>
</evidence>
<dbReference type="RefSeq" id="WP_061926809.1">
    <property type="nucleotide sequence ID" value="NZ_CP012669.1"/>
</dbReference>
<evidence type="ECO:0000259" key="2">
    <source>
        <dbReference type="Pfam" id="PF07969"/>
    </source>
</evidence>
<dbReference type="PATRIC" id="fig|361183.4.peg.2392"/>
<organism evidence="3 4">
    <name type="scientific">Altererythrobacter epoxidivorans</name>
    <dbReference type="NCBI Taxonomy" id="361183"/>
    <lineage>
        <taxon>Bacteria</taxon>
        <taxon>Pseudomonadati</taxon>
        <taxon>Pseudomonadota</taxon>
        <taxon>Alphaproteobacteria</taxon>
        <taxon>Sphingomonadales</taxon>
        <taxon>Erythrobacteraceae</taxon>
        <taxon>Altererythrobacter</taxon>
    </lineage>
</organism>
<feature type="chain" id="PRO_5005798228" description="Amidohydrolase 3 domain-containing protein" evidence="1">
    <location>
        <begin position="22"/>
        <end position="429"/>
    </location>
</feature>
<feature type="domain" description="Amidohydrolase 3" evidence="2">
    <location>
        <begin position="299"/>
        <end position="400"/>
    </location>
</feature>
<dbReference type="PANTHER" id="PTHR43135:SF3">
    <property type="entry name" value="ALPHA-D-RIBOSE 1-METHYLPHOSPHONATE 5-TRIPHOSPHATE DIPHOSPHATASE"/>
    <property type="match status" value="1"/>
</dbReference>
<gene>
    <name evidence="3" type="ORF">AMC99_02436</name>
</gene>
<dbReference type="Proteomes" id="UP000057938">
    <property type="component" value="Chromosome"/>
</dbReference>